<organism evidence="4 5">
    <name type="scientific">Mesonia sediminis</name>
    <dbReference type="NCBI Taxonomy" id="1703946"/>
    <lineage>
        <taxon>Bacteria</taxon>
        <taxon>Pseudomonadati</taxon>
        <taxon>Bacteroidota</taxon>
        <taxon>Flavobacteriia</taxon>
        <taxon>Flavobacteriales</taxon>
        <taxon>Flavobacteriaceae</taxon>
        <taxon>Mesonia</taxon>
    </lineage>
</organism>
<dbReference type="Pfam" id="PF00583">
    <property type="entry name" value="Acetyltransf_1"/>
    <property type="match status" value="1"/>
</dbReference>
<keyword evidence="5" id="KW-1185">Reference proteome</keyword>
<proteinExistence type="predicted"/>
<accession>A0ABW5SF37</accession>
<dbReference type="SUPFAM" id="SSF55729">
    <property type="entry name" value="Acyl-CoA N-acyltransferases (Nat)"/>
    <property type="match status" value="1"/>
</dbReference>
<protein>
    <submittedName>
        <fullName evidence="4">GNAT family N-acetyltransferase</fullName>
        <ecNumber evidence="4">2.3.-.-</ecNumber>
    </submittedName>
</protein>
<dbReference type="GO" id="GO:0016746">
    <property type="term" value="F:acyltransferase activity"/>
    <property type="evidence" value="ECO:0007669"/>
    <property type="project" value="UniProtKB-KW"/>
</dbReference>
<evidence type="ECO:0000259" key="3">
    <source>
        <dbReference type="PROSITE" id="PS51186"/>
    </source>
</evidence>
<dbReference type="InterPro" id="IPR016181">
    <property type="entry name" value="Acyl_CoA_acyltransferase"/>
</dbReference>
<dbReference type="PROSITE" id="PS51186">
    <property type="entry name" value="GNAT"/>
    <property type="match status" value="1"/>
</dbReference>
<gene>
    <name evidence="4" type="ORF">ACFSQ0_09675</name>
</gene>
<feature type="domain" description="N-acetyltransferase" evidence="3">
    <location>
        <begin position="3"/>
        <end position="158"/>
    </location>
</feature>
<dbReference type="PIRSF" id="PIRSF037663">
    <property type="entry name" value="Acetyltransf_GNAT_prd"/>
    <property type="match status" value="1"/>
</dbReference>
<evidence type="ECO:0000256" key="2">
    <source>
        <dbReference type="ARBA" id="ARBA00023315"/>
    </source>
</evidence>
<dbReference type="InterPro" id="IPR000182">
    <property type="entry name" value="GNAT_dom"/>
</dbReference>
<dbReference type="RefSeq" id="WP_379047540.1">
    <property type="nucleotide sequence ID" value="NZ_JBHULZ010000041.1"/>
</dbReference>
<evidence type="ECO:0000313" key="4">
    <source>
        <dbReference type="EMBL" id="MFD2698260.1"/>
    </source>
</evidence>
<dbReference type="InterPro" id="IPR017255">
    <property type="entry name" value="AcTrfase_GNAT_prd"/>
</dbReference>
<dbReference type="CDD" id="cd04301">
    <property type="entry name" value="NAT_SF"/>
    <property type="match status" value="1"/>
</dbReference>
<dbReference type="EC" id="2.3.-.-" evidence="4"/>
<sequence length="158" mass="18162">METSIRRATKEDMGSVLRLINELAAHEKKPNAVILTEEQLKKDGFGDQKMFTCFLAEADDQVVGMALVYYRYSTWKGKTVHLEDLIVNENYRGKGIGMLLYKQVMRFALDQGVKRVEWVVGDYNTNALEFYKSTGASIMTEWNTVQFDEKSIKNFLAK</sequence>
<dbReference type="PANTHER" id="PTHR10545:SF29">
    <property type="entry name" value="GH14572P-RELATED"/>
    <property type="match status" value="1"/>
</dbReference>
<reference evidence="5" key="1">
    <citation type="journal article" date="2019" name="Int. J. Syst. Evol. Microbiol.">
        <title>The Global Catalogue of Microorganisms (GCM) 10K type strain sequencing project: providing services to taxonomists for standard genome sequencing and annotation.</title>
        <authorList>
            <consortium name="The Broad Institute Genomics Platform"/>
            <consortium name="The Broad Institute Genome Sequencing Center for Infectious Disease"/>
            <person name="Wu L."/>
            <person name="Ma J."/>
        </authorList>
    </citation>
    <scope>NUCLEOTIDE SEQUENCE [LARGE SCALE GENOMIC DNA]</scope>
    <source>
        <strain evidence="5">KCTC 42255</strain>
    </source>
</reference>
<dbReference type="Proteomes" id="UP001597357">
    <property type="component" value="Unassembled WGS sequence"/>
</dbReference>
<name>A0ABW5SF37_9FLAO</name>
<dbReference type="PANTHER" id="PTHR10545">
    <property type="entry name" value="DIAMINE N-ACETYLTRANSFERASE"/>
    <property type="match status" value="1"/>
</dbReference>
<dbReference type="EMBL" id="JBHULZ010000041">
    <property type="protein sequence ID" value="MFD2698260.1"/>
    <property type="molecule type" value="Genomic_DNA"/>
</dbReference>
<keyword evidence="2 4" id="KW-0012">Acyltransferase</keyword>
<evidence type="ECO:0000313" key="5">
    <source>
        <dbReference type="Proteomes" id="UP001597357"/>
    </source>
</evidence>
<comment type="caution">
    <text evidence="4">The sequence shown here is derived from an EMBL/GenBank/DDBJ whole genome shotgun (WGS) entry which is preliminary data.</text>
</comment>
<keyword evidence="1 4" id="KW-0808">Transferase</keyword>
<dbReference type="InterPro" id="IPR051016">
    <property type="entry name" value="Diverse_Substrate_AcTransf"/>
</dbReference>
<dbReference type="Gene3D" id="3.40.630.30">
    <property type="match status" value="1"/>
</dbReference>
<evidence type="ECO:0000256" key="1">
    <source>
        <dbReference type="ARBA" id="ARBA00022679"/>
    </source>
</evidence>